<sequence>MEQALLLKRAARRHTFARIEELIKKTRCQENYPHFKVVLESEVNGDDRLLRGEIMTITNVMTARLKPELPSEHLIAPILNIRASKLYDFTQQNTDVVQLLARYWLGGTCGQTVMKTYFSEDFSFVLVCLGRTLQYSPVW</sequence>
<dbReference type="AlphaFoldDB" id="A0A1V6V281"/>
<dbReference type="STRING" id="36646.A0A1V6V281"/>
<organism evidence="1 2">
    <name type="scientific">Penicillium coprophilum</name>
    <dbReference type="NCBI Taxonomy" id="36646"/>
    <lineage>
        <taxon>Eukaryota</taxon>
        <taxon>Fungi</taxon>
        <taxon>Dikarya</taxon>
        <taxon>Ascomycota</taxon>
        <taxon>Pezizomycotina</taxon>
        <taxon>Eurotiomycetes</taxon>
        <taxon>Eurotiomycetidae</taxon>
        <taxon>Eurotiales</taxon>
        <taxon>Aspergillaceae</taxon>
        <taxon>Penicillium</taxon>
    </lineage>
</organism>
<gene>
    <name evidence="1" type="ORF">PENCOP_c002G08485</name>
</gene>
<accession>A0A1V6V281</accession>
<comment type="caution">
    <text evidence="1">The sequence shown here is derived from an EMBL/GenBank/DDBJ whole genome shotgun (WGS) entry which is preliminary data.</text>
</comment>
<dbReference type="EMBL" id="MDDG01000002">
    <property type="protein sequence ID" value="OQE44794.1"/>
    <property type="molecule type" value="Genomic_DNA"/>
</dbReference>
<keyword evidence="2" id="KW-1185">Reference proteome</keyword>
<evidence type="ECO:0000313" key="1">
    <source>
        <dbReference type="EMBL" id="OQE44794.1"/>
    </source>
</evidence>
<name>A0A1V6V281_9EURO</name>
<evidence type="ECO:0000313" key="2">
    <source>
        <dbReference type="Proteomes" id="UP000191500"/>
    </source>
</evidence>
<protein>
    <submittedName>
        <fullName evidence="1">Uncharacterized protein</fullName>
    </submittedName>
</protein>
<reference evidence="2" key="1">
    <citation type="journal article" date="2017" name="Nat. Microbiol.">
        <title>Global analysis of biosynthetic gene clusters reveals vast potential of secondary metabolite production in Penicillium species.</title>
        <authorList>
            <person name="Nielsen J.C."/>
            <person name="Grijseels S."/>
            <person name="Prigent S."/>
            <person name="Ji B."/>
            <person name="Dainat J."/>
            <person name="Nielsen K.F."/>
            <person name="Frisvad J.C."/>
            <person name="Workman M."/>
            <person name="Nielsen J."/>
        </authorList>
    </citation>
    <scope>NUCLEOTIDE SEQUENCE [LARGE SCALE GENOMIC DNA]</scope>
    <source>
        <strain evidence="2">IBT 31321</strain>
    </source>
</reference>
<dbReference type="Proteomes" id="UP000191500">
    <property type="component" value="Unassembled WGS sequence"/>
</dbReference>
<proteinExistence type="predicted"/>